<evidence type="ECO:0000256" key="3">
    <source>
        <dbReference type="ARBA" id="ARBA00022729"/>
    </source>
</evidence>
<keyword evidence="5" id="KW-0998">Cell outer membrane</keyword>
<keyword evidence="3" id="KW-0732">Signal</keyword>
<protein>
    <submittedName>
        <fullName evidence="8">RagB/SusD domain-containing protein</fullName>
    </submittedName>
</protein>
<dbReference type="CDD" id="cd08977">
    <property type="entry name" value="SusD"/>
    <property type="match status" value="1"/>
</dbReference>
<dbReference type="GO" id="GO:0009279">
    <property type="term" value="C:cell outer membrane"/>
    <property type="evidence" value="ECO:0007669"/>
    <property type="project" value="UniProtKB-SubCell"/>
</dbReference>
<organism evidence="7 10">
    <name type="scientific">Myxococcus fulvus</name>
    <dbReference type="NCBI Taxonomy" id="33"/>
    <lineage>
        <taxon>Bacteria</taxon>
        <taxon>Pseudomonadati</taxon>
        <taxon>Myxococcota</taxon>
        <taxon>Myxococcia</taxon>
        <taxon>Myxococcales</taxon>
        <taxon>Cystobacterineae</taxon>
        <taxon>Myxococcaceae</taxon>
        <taxon>Myxococcus</taxon>
    </lineage>
</organism>
<evidence type="ECO:0000313" key="9">
    <source>
        <dbReference type="Proteomes" id="UP000183760"/>
    </source>
</evidence>
<evidence type="ECO:0000313" key="8">
    <source>
        <dbReference type="EMBL" id="SEU23596.1"/>
    </source>
</evidence>
<evidence type="ECO:0000256" key="5">
    <source>
        <dbReference type="ARBA" id="ARBA00023237"/>
    </source>
</evidence>
<dbReference type="EMBL" id="BJXR01000027">
    <property type="protein sequence ID" value="GEN08017.1"/>
    <property type="molecule type" value="Genomic_DNA"/>
</dbReference>
<dbReference type="RefSeq" id="WP_074956560.1">
    <property type="nucleotide sequence ID" value="NZ_BJXR01000027.1"/>
</dbReference>
<dbReference type="AlphaFoldDB" id="A0A511T2A8"/>
<sequence length="459" mass="48665">MNKHQTKKTLLALCAAVGLGGCGSLDIGDLNNPSLDEFRDNPTVSGVNSASTGLLLGHRAGVSAPNGYVAQLGVIGREAYVFDPADPRAIDEMLGPVMDPGAAAFGGNYWTGPYANIRNANTLLAALEKVAGLSDAQKEGVRGFAKTMQALDFLVVINTRDTQGAPIDVDRPLGAELAPIEGKAEVFAHIAGLLDTAAGHLDNAGDSFSFRLSTGFNGFDTPATFRTFNRAVRARVAVYMGRNEDALTALSQSFIAANAPADDGAKAAALASLNIGVYHVFRAASGDADNGLLSTTVFAHPSIATDAETAGATVDDRVTRKTVKLNAPVSAADGKLTTDLRFTLYTSADAPVPIIRNEELILLRAEANIGLGQIGPAVDDLNYIRTRSGRLPARADITAENALDELLKQKRYSLMFEGGHRWIDMRRYGKLDELPRNLDPNVPPHAFFPIPVAEVNGRQ</sequence>
<evidence type="ECO:0000256" key="1">
    <source>
        <dbReference type="ARBA" id="ARBA00004442"/>
    </source>
</evidence>
<feature type="domain" description="RagB/SusD" evidence="6">
    <location>
        <begin position="347"/>
        <end position="432"/>
    </location>
</feature>
<dbReference type="Pfam" id="PF07980">
    <property type="entry name" value="SusD_RagB"/>
    <property type="match status" value="1"/>
</dbReference>
<dbReference type="PROSITE" id="PS51257">
    <property type="entry name" value="PROKAR_LIPOPROTEIN"/>
    <property type="match status" value="1"/>
</dbReference>
<evidence type="ECO:0000259" key="6">
    <source>
        <dbReference type="Pfam" id="PF07980"/>
    </source>
</evidence>
<evidence type="ECO:0000313" key="7">
    <source>
        <dbReference type="EMBL" id="GEN08017.1"/>
    </source>
</evidence>
<dbReference type="Proteomes" id="UP000321514">
    <property type="component" value="Unassembled WGS sequence"/>
</dbReference>
<accession>A0A511T2A8</accession>
<reference evidence="7 10" key="2">
    <citation type="submission" date="2019-07" db="EMBL/GenBank/DDBJ databases">
        <title>Whole genome shotgun sequence of Myxococcus fulvus NBRC 100333.</title>
        <authorList>
            <person name="Hosoyama A."/>
            <person name="Uohara A."/>
            <person name="Ohji S."/>
            <person name="Ichikawa N."/>
        </authorList>
    </citation>
    <scope>NUCLEOTIDE SEQUENCE [LARGE SCALE GENOMIC DNA]</scope>
    <source>
        <strain evidence="7 10">NBRC 100333</strain>
    </source>
</reference>
<name>A0A511T2A8_MYXFU</name>
<dbReference type="InterPro" id="IPR011990">
    <property type="entry name" value="TPR-like_helical_dom_sf"/>
</dbReference>
<dbReference type="Proteomes" id="UP000183760">
    <property type="component" value="Unassembled WGS sequence"/>
</dbReference>
<evidence type="ECO:0000256" key="2">
    <source>
        <dbReference type="ARBA" id="ARBA00006275"/>
    </source>
</evidence>
<keyword evidence="9" id="KW-1185">Reference proteome</keyword>
<proteinExistence type="inferred from homology"/>
<dbReference type="EMBL" id="FOIB01000006">
    <property type="protein sequence ID" value="SEU23596.1"/>
    <property type="molecule type" value="Genomic_DNA"/>
</dbReference>
<dbReference type="InterPro" id="IPR012944">
    <property type="entry name" value="SusD_RagB_dom"/>
</dbReference>
<comment type="subcellular location">
    <subcellularLocation>
        <location evidence="1">Cell outer membrane</location>
    </subcellularLocation>
</comment>
<evidence type="ECO:0000313" key="10">
    <source>
        <dbReference type="Proteomes" id="UP000321514"/>
    </source>
</evidence>
<comment type="caution">
    <text evidence="7">The sequence shown here is derived from an EMBL/GenBank/DDBJ whole genome shotgun (WGS) entry which is preliminary data.</text>
</comment>
<evidence type="ECO:0000256" key="4">
    <source>
        <dbReference type="ARBA" id="ARBA00023136"/>
    </source>
</evidence>
<reference evidence="8 9" key="1">
    <citation type="submission" date="2016-10" db="EMBL/GenBank/DDBJ databases">
        <authorList>
            <person name="Varghese N."/>
            <person name="Submissions S."/>
        </authorList>
    </citation>
    <scope>NUCLEOTIDE SEQUENCE [LARGE SCALE GENOMIC DNA]</scope>
    <source>
        <strain evidence="8 9">DSM 16525</strain>
    </source>
</reference>
<dbReference type="SUPFAM" id="SSF48452">
    <property type="entry name" value="TPR-like"/>
    <property type="match status" value="1"/>
</dbReference>
<gene>
    <name evidence="7" type="ORF">MFU01_30540</name>
    <name evidence="8" type="ORF">SAMN05443572_106561</name>
</gene>
<dbReference type="STRING" id="1334629.MFUL124B02_28570"/>
<dbReference type="Gene3D" id="1.25.40.390">
    <property type="match status" value="1"/>
</dbReference>
<keyword evidence="4" id="KW-0472">Membrane</keyword>
<comment type="similarity">
    <text evidence="2">Belongs to the SusD family.</text>
</comment>
<dbReference type="OrthoDB" id="9794888at2"/>